<dbReference type="Pfam" id="PF01595">
    <property type="entry name" value="CNNM"/>
    <property type="match status" value="1"/>
</dbReference>
<dbReference type="SMART" id="SM01091">
    <property type="entry name" value="CorC_HlyC"/>
    <property type="match status" value="1"/>
</dbReference>
<evidence type="ECO:0000256" key="7">
    <source>
        <dbReference type="ARBA" id="ARBA00023122"/>
    </source>
</evidence>
<evidence type="ECO:0000256" key="6">
    <source>
        <dbReference type="ARBA" id="ARBA00022989"/>
    </source>
</evidence>
<dbReference type="Gene3D" id="3.10.580.10">
    <property type="entry name" value="CBS-domain"/>
    <property type="match status" value="1"/>
</dbReference>
<protein>
    <submittedName>
        <fullName evidence="14">Magnesium and cobalt efflux protein CorC</fullName>
    </submittedName>
</protein>
<dbReference type="PATRIC" id="fig|43675.28.peg.1683"/>
<evidence type="ECO:0000256" key="5">
    <source>
        <dbReference type="ARBA" id="ARBA00022737"/>
    </source>
</evidence>
<dbReference type="InterPro" id="IPR005170">
    <property type="entry name" value="Transptr-assoc_dom"/>
</dbReference>
<comment type="similarity">
    <text evidence="2">Belongs to the UPF0053 family.</text>
</comment>
<dbReference type="InterPro" id="IPR036318">
    <property type="entry name" value="FAD-bd_PCMH-like_sf"/>
</dbReference>
<dbReference type="AlphaFoldDB" id="A0A0K2S196"/>
<dbReference type="SUPFAM" id="SSF54631">
    <property type="entry name" value="CBS-domain pair"/>
    <property type="match status" value="1"/>
</dbReference>
<evidence type="ECO:0000256" key="10">
    <source>
        <dbReference type="SAM" id="MobiDB-lite"/>
    </source>
</evidence>
<keyword evidence="4 11" id="KW-0812">Transmembrane</keyword>
<dbReference type="SUPFAM" id="SSF56176">
    <property type="entry name" value="FAD-binding/transporter-associated domain-like"/>
    <property type="match status" value="1"/>
</dbReference>
<evidence type="ECO:0000256" key="3">
    <source>
        <dbReference type="ARBA" id="ARBA00022475"/>
    </source>
</evidence>
<feature type="signal peptide" evidence="12">
    <location>
        <begin position="1"/>
        <end position="23"/>
    </location>
</feature>
<feature type="transmembrane region" description="Helical" evidence="11">
    <location>
        <begin position="68"/>
        <end position="86"/>
    </location>
</feature>
<feature type="region of interest" description="Disordered" evidence="10">
    <location>
        <begin position="427"/>
        <end position="488"/>
    </location>
</feature>
<dbReference type="RefSeq" id="WP_060824776.1">
    <property type="nucleotide sequence ID" value="NZ_AP014938.1"/>
</dbReference>
<dbReference type="InterPro" id="IPR046342">
    <property type="entry name" value="CBS_dom_sf"/>
</dbReference>
<sequence length="488" mass="53196">MDILLTALLAVLALCLTVVAAIAETAFTYLPHNEAEEAVEAHPDTLGARVLQRTLDGDSEAYTHPLRLTRLIAAATAVLATMTCLLNLVEVHALAVVLTLVIVALVGYPILHVLARALGRNRPVASIRVLARPVHYLSVLLSPATGLLDKLSVRLAPERSAEAPVGVFDEEELREFLDRASDAETIEDDEAQMVQSVFEMDDTRIRSLMVPRTDMLTASRDTPLREALSLFLRSGYSRMPVIGDSSDEILGVLYLKDAMRAFILHGEAPEGTALPTVVELMRPARFEPESKRAMDLLREMQRESTHVAIIVDEYGGTAGLITLEDLIEELVGDISDEYDRESPDYTLNDDGTFRLSARLGIDELGEIFGRELDDEDVDTVGGLLAKHLGMVPIVGSEIEIDGIHIRAIGSSGRRHQVDMLQAWYEPPRDEQQNAEGSTASSPRSHSAEVADILTVDTEPPAVAEPHAHPDLPGDAAEAEPATDKHGNR</sequence>
<dbReference type="InterPro" id="IPR044751">
    <property type="entry name" value="Ion_transp-like_CBS"/>
</dbReference>
<comment type="subcellular location">
    <subcellularLocation>
        <location evidence="1">Cell membrane</location>
        <topology evidence="1">Multi-pass membrane protein</topology>
    </subcellularLocation>
</comment>
<dbReference type="Pfam" id="PF03471">
    <property type="entry name" value="CorC_HlyC"/>
    <property type="match status" value="1"/>
</dbReference>
<feature type="chain" id="PRO_5005483163" evidence="12">
    <location>
        <begin position="24"/>
        <end position="488"/>
    </location>
</feature>
<keyword evidence="12" id="KW-0732">Signal</keyword>
<feature type="domain" description="CBS" evidence="13">
    <location>
        <begin position="209"/>
        <end position="270"/>
    </location>
</feature>
<evidence type="ECO:0000256" key="4">
    <source>
        <dbReference type="ARBA" id="ARBA00022692"/>
    </source>
</evidence>
<evidence type="ECO:0000256" key="9">
    <source>
        <dbReference type="PROSITE-ProRule" id="PRU00703"/>
    </source>
</evidence>
<evidence type="ECO:0000256" key="1">
    <source>
        <dbReference type="ARBA" id="ARBA00004651"/>
    </source>
</evidence>
<gene>
    <name evidence="14" type="ORF">RM6536_1644</name>
</gene>
<dbReference type="PANTHER" id="PTHR22777">
    <property type="entry name" value="HEMOLYSIN-RELATED"/>
    <property type="match status" value="1"/>
</dbReference>
<dbReference type="GO" id="GO:0050660">
    <property type="term" value="F:flavin adenine dinucleotide binding"/>
    <property type="evidence" value="ECO:0007669"/>
    <property type="project" value="InterPro"/>
</dbReference>
<accession>A0A0K2S196</accession>
<dbReference type="GO" id="GO:0005886">
    <property type="term" value="C:plasma membrane"/>
    <property type="evidence" value="ECO:0007669"/>
    <property type="project" value="UniProtKB-SubCell"/>
</dbReference>
<dbReference type="EMBL" id="AP014938">
    <property type="protein sequence ID" value="BAS20891.1"/>
    <property type="molecule type" value="Genomic_DNA"/>
</dbReference>
<evidence type="ECO:0000256" key="2">
    <source>
        <dbReference type="ARBA" id="ARBA00006337"/>
    </source>
</evidence>
<evidence type="ECO:0000256" key="8">
    <source>
        <dbReference type="ARBA" id="ARBA00023136"/>
    </source>
</evidence>
<evidence type="ECO:0000313" key="14">
    <source>
        <dbReference type="EMBL" id="BAS20891.1"/>
    </source>
</evidence>
<dbReference type="Gene3D" id="3.30.465.10">
    <property type="match status" value="1"/>
</dbReference>
<reference evidence="15" key="1">
    <citation type="submission" date="2015-08" db="EMBL/GenBank/DDBJ databases">
        <title>Complete genome sequence of Rothia mucilaginosa strain NUM-Rm6536.</title>
        <authorList>
            <person name="Nambu T."/>
        </authorList>
    </citation>
    <scope>NUCLEOTIDE SEQUENCE [LARGE SCALE GENOMIC DNA]</scope>
    <source>
        <strain evidence="15">NUM-Rm6536</strain>
    </source>
</reference>
<proteinExistence type="inferred from homology"/>
<dbReference type="FunFam" id="3.10.580.10:FF:000002">
    <property type="entry name" value="Magnesium/cobalt efflux protein CorC"/>
    <property type="match status" value="1"/>
</dbReference>
<dbReference type="Pfam" id="PF00571">
    <property type="entry name" value="CBS"/>
    <property type="match status" value="2"/>
</dbReference>
<dbReference type="PANTHER" id="PTHR22777:SF32">
    <property type="entry name" value="UPF0053 INNER MEMBRANE PROTEIN YFJD"/>
    <property type="match status" value="1"/>
</dbReference>
<dbReference type="InterPro" id="IPR016169">
    <property type="entry name" value="FAD-bd_PCMH_sub2"/>
</dbReference>
<keyword evidence="8 11" id="KW-0472">Membrane</keyword>
<name>A0A0K2S196_9MICC</name>
<dbReference type="Proteomes" id="UP000066203">
    <property type="component" value="Chromosome"/>
</dbReference>
<keyword evidence="6 11" id="KW-1133">Transmembrane helix</keyword>
<feature type="compositionally biased region" description="Polar residues" evidence="10">
    <location>
        <begin position="433"/>
        <end position="444"/>
    </location>
</feature>
<evidence type="ECO:0000256" key="12">
    <source>
        <dbReference type="SAM" id="SignalP"/>
    </source>
</evidence>
<keyword evidence="7 9" id="KW-0129">CBS domain</keyword>
<keyword evidence="3" id="KW-1003">Cell membrane</keyword>
<feature type="domain" description="CBS" evidence="13">
    <location>
        <begin position="280"/>
        <end position="337"/>
    </location>
</feature>
<dbReference type="PROSITE" id="PS51371">
    <property type="entry name" value="CBS"/>
    <property type="match status" value="2"/>
</dbReference>
<dbReference type="InterPro" id="IPR002550">
    <property type="entry name" value="CNNM"/>
</dbReference>
<keyword evidence="5" id="KW-0677">Repeat</keyword>
<evidence type="ECO:0000256" key="11">
    <source>
        <dbReference type="SAM" id="Phobius"/>
    </source>
</evidence>
<dbReference type="CDD" id="cd04590">
    <property type="entry name" value="CBS_pair_CorC_HlyC_assoc"/>
    <property type="match status" value="1"/>
</dbReference>
<evidence type="ECO:0000259" key="13">
    <source>
        <dbReference type="PROSITE" id="PS51371"/>
    </source>
</evidence>
<dbReference type="InterPro" id="IPR000644">
    <property type="entry name" value="CBS_dom"/>
</dbReference>
<organism evidence="14">
    <name type="scientific">Rothia mucilaginosa</name>
    <dbReference type="NCBI Taxonomy" id="43675"/>
    <lineage>
        <taxon>Bacteria</taxon>
        <taxon>Bacillati</taxon>
        <taxon>Actinomycetota</taxon>
        <taxon>Actinomycetes</taxon>
        <taxon>Micrococcales</taxon>
        <taxon>Micrococcaceae</taxon>
        <taxon>Rothia</taxon>
    </lineage>
</organism>
<feature type="transmembrane region" description="Helical" evidence="11">
    <location>
        <begin position="93"/>
        <end position="115"/>
    </location>
</feature>
<dbReference type="SMART" id="SM00116">
    <property type="entry name" value="CBS"/>
    <property type="match status" value="1"/>
</dbReference>
<evidence type="ECO:0000313" key="15">
    <source>
        <dbReference type="Proteomes" id="UP000066203"/>
    </source>
</evidence>